<dbReference type="Proteomes" id="UP000075243">
    <property type="component" value="Chromosome 2"/>
</dbReference>
<evidence type="ECO:0000256" key="2">
    <source>
        <dbReference type="ARBA" id="ARBA00004514"/>
    </source>
</evidence>
<accession>A0A151U1K1</accession>
<keyword evidence="3" id="KW-1003">Cell membrane</keyword>
<dbReference type="GO" id="GO:0072659">
    <property type="term" value="P:protein localization to plasma membrane"/>
    <property type="evidence" value="ECO:0007669"/>
    <property type="project" value="TreeGrafter"/>
</dbReference>
<dbReference type="Pfam" id="PF09790">
    <property type="entry name" value="Hyccin"/>
    <property type="match status" value="1"/>
</dbReference>
<dbReference type="Gramene" id="C.cajan_05650.t">
    <property type="protein sequence ID" value="C.cajan_05650.t.cds1"/>
    <property type="gene ID" value="C.cajan_05650"/>
</dbReference>
<dbReference type="GO" id="GO:0005886">
    <property type="term" value="C:plasma membrane"/>
    <property type="evidence" value="ECO:0007669"/>
    <property type="project" value="UniProtKB-SubCell"/>
</dbReference>
<evidence type="ECO:0000256" key="6">
    <source>
        <dbReference type="ARBA" id="ARBA00034482"/>
    </source>
</evidence>
<evidence type="ECO:0000256" key="5">
    <source>
        <dbReference type="ARBA" id="ARBA00023136"/>
    </source>
</evidence>
<dbReference type="GO" id="GO:0046854">
    <property type="term" value="P:phosphatidylinositol phosphate biosynthetic process"/>
    <property type="evidence" value="ECO:0007669"/>
    <property type="project" value="TreeGrafter"/>
</dbReference>
<evidence type="ECO:0008006" key="9">
    <source>
        <dbReference type="Google" id="ProtNLM"/>
    </source>
</evidence>
<dbReference type="EMBL" id="CM003604">
    <property type="protein sequence ID" value="KYP73177.1"/>
    <property type="molecule type" value="Genomic_DNA"/>
</dbReference>
<dbReference type="STRING" id="3821.A0A151U1K1"/>
<sequence>MPVASKIEFCKFCRTWAGQDGEMYRKTEGGEKEVEGRVPLPWELLQPVIRILGHCLLGPNNRDVELFDAASEACRCLFARTMHDVNPKAILPIRSLMTLSNNLMDKTQLDPTELPFTDVISL</sequence>
<reference evidence="7 8" key="1">
    <citation type="journal article" date="2012" name="Nat. Biotechnol.">
        <title>Draft genome sequence of pigeonpea (Cajanus cajan), an orphan legume crop of resource-poor farmers.</title>
        <authorList>
            <person name="Varshney R.K."/>
            <person name="Chen W."/>
            <person name="Li Y."/>
            <person name="Bharti A.K."/>
            <person name="Saxena R.K."/>
            <person name="Schlueter J.A."/>
            <person name="Donoghue M.T."/>
            <person name="Azam S."/>
            <person name="Fan G."/>
            <person name="Whaley A.M."/>
            <person name="Farmer A.D."/>
            <person name="Sheridan J."/>
            <person name="Iwata A."/>
            <person name="Tuteja R."/>
            <person name="Penmetsa R.V."/>
            <person name="Wu W."/>
            <person name="Upadhyaya H.D."/>
            <person name="Yang S.P."/>
            <person name="Shah T."/>
            <person name="Saxena K.B."/>
            <person name="Michael T."/>
            <person name="McCombie W.R."/>
            <person name="Yang B."/>
            <person name="Zhang G."/>
            <person name="Yang H."/>
            <person name="Wang J."/>
            <person name="Spillane C."/>
            <person name="Cook D.R."/>
            <person name="May G.D."/>
            <person name="Xu X."/>
            <person name="Jackson S.A."/>
        </authorList>
    </citation>
    <scope>NUCLEOTIDE SEQUENCE [LARGE SCALE GENOMIC DNA]</scope>
    <source>
        <strain evidence="8">cv. Asha</strain>
    </source>
</reference>
<keyword evidence="8" id="KW-1185">Reference proteome</keyword>
<dbReference type="AlphaFoldDB" id="A0A151U1K1"/>
<dbReference type="OMA" id="ASKIEFC"/>
<gene>
    <name evidence="7" type="ORF">KK1_005790</name>
</gene>
<evidence type="ECO:0000256" key="1">
    <source>
        <dbReference type="ARBA" id="ARBA00004236"/>
    </source>
</evidence>
<dbReference type="PANTHER" id="PTHR31220">
    <property type="entry name" value="HYCCIN RELATED"/>
    <property type="match status" value="1"/>
</dbReference>
<organism evidence="7 8">
    <name type="scientific">Cajanus cajan</name>
    <name type="common">Pigeon pea</name>
    <name type="synonym">Cajanus indicus</name>
    <dbReference type="NCBI Taxonomy" id="3821"/>
    <lineage>
        <taxon>Eukaryota</taxon>
        <taxon>Viridiplantae</taxon>
        <taxon>Streptophyta</taxon>
        <taxon>Embryophyta</taxon>
        <taxon>Tracheophyta</taxon>
        <taxon>Spermatophyta</taxon>
        <taxon>Magnoliopsida</taxon>
        <taxon>eudicotyledons</taxon>
        <taxon>Gunneridae</taxon>
        <taxon>Pentapetalae</taxon>
        <taxon>rosids</taxon>
        <taxon>fabids</taxon>
        <taxon>Fabales</taxon>
        <taxon>Fabaceae</taxon>
        <taxon>Papilionoideae</taxon>
        <taxon>50 kb inversion clade</taxon>
        <taxon>NPAAA clade</taxon>
        <taxon>indigoferoid/millettioid clade</taxon>
        <taxon>Phaseoleae</taxon>
        <taxon>Cajanus</taxon>
    </lineage>
</organism>
<protein>
    <recommendedName>
        <fullName evidence="9">Hyccin</fullName>
    </recommendedName>
</protein>
<comment type="subcellular location">
    <subcellularLocation>
        <location evidence="1">Cell membrane</location>
    </subcellularLocation>
    <subcellularLocation>
        <location evidence="2">Cytoplasm</location>
        <location evidence="2">Cytosol</location>
    </subcellularLocation>
</comment>
<evidence type="ECO:0000256" key="4">
    <source>
        <dbReference type="ARBA" id="ARBA00022490"/>
    </source>
</evidence>
<keyword evidence="4" id="KW-0963">Cytoplasm</keyword>
<dbReference type="PANTHER" id="PTHR31220:SF10">
    <property type="entry name" value="HYCCIN"/>
    <property type="match status" value="1"/>
</dbReference>
<proteinExistence type="inferred from homology"/>
<evidence type="ECO:0000313" key="8">
    <source>
        <dbReference type="Proteomes" id="UP000075243"/>
    </source>
</evidence>
<dbReference type="GO" id="GO:0005829">
    <property type="term" value="C:cytosol"/>
    <property type="evidence" value="ECO:0007669"/>
    <property type="project" value="UniProtKB-SubCell"/>
</dbReference>
<name>A0A151U1K1_CAJCA</name>
<dbReference type="InterPro" id="IPR018619">
    <property type="entry name" value="Hyccin"/>
</dbReference>
<comment type="similarity">
    <text evidence="6">Belongs to the Hyccin family.</text>
</comment>
<evidence type="ECO:0000313" key="7">
    <source>
        <dbReference type="EMBL" id="KYP73177.1"/>
    </source>
</evidence>
<keyword evidence="5" id="KW-0472">Membrane</keyword>
<evidence type="ECO:0000256" key="3">
    <source>
        <dbReference type="ARBA" id="ARBA00022475"/>
    </source>
</evidence>